<keyword evidence="1" id="KW-0805">Transcription regulation</keyword>
<dbReference type="PROSITE" id="PS01124">
    <property type="entry name" value="HTH_ARAC_FAMILY_2"/>
    <property type="match status" value="1"/>
</dbReference>
<evidence type="ECO:0000256" key="4">
    <source>
        <dbReference type="SAM" id="MobiDB-lite"/>
    </source>
</evidence>
<evidence type="ECO:0000256" key="2">
    <source>
        <dbReference type="ARBA" id="ARBA00023125"/>
    </source>
</evidence>
<accession>A0A2P8GT91</accession>
<dbReference type="InterPro" id="IPR018062">
    <property type="entry name" value="HTH_AraC-typ_CS"/>
</dbReference>
<feature type="domain" description="HTH araC/xylS-type" evidence="5">
    <location>
        <begin position="193"/>
        <end position="291"/>
    </location>
</feature>
<evidence type="ECO:0000256" key="3">
    <source>
        <dbReference type="ARBA" id="ARBA00023163"/>
    </source>
</evidence>
<name>A0A2P8GT91_9MICO</name>
<feature type="region of interest" description="Disordered" evidence="4">
    <location>
        <begin position="279"/>
        <end position="312"/>
    </location>
</feature>
<dbReference type="Proteomes" id="UP000241203">
    <property type="component" value="Unassembled WGS sequence"/>
</dbReference>
<organism evidence="6 8">
    <name type="scientific">Labedella gwakjiensis</name>
    <dbReference type="NCBI Taxonomy" id="390269"/>
    <lineage>
        <taxon>Bacteria</taxon>
        <taxon>Bacillati</taxon>
        <taxon>Actinomycetota</taxon>
        <taxon>Actinomycetes</taxon>
        <taxon>Micrococcales</taxon>
        <taxon>Microbacteriaceae</taxon>
        <taxon>Labedella</taxon>
    </lineage>
</organism>
<dbReference type="Pfam" id="PF12833">
    <property type="entry name" value="HTH_18"/>
    <property type="match status" value="1"/>
</dbReference>
<evidence type="ECO:0000313" key="7">
    <source>
        <dbReference type="EMBL" id="RUQ81926.1"/>
    </source>
</evidence>
<dbReference type="Gene3D" id="1.10.10.60">
    <property type="entry name" value="Homeodomain-like"/>
    <property type="match status" value="2"/>
</dbReference>
<comment type="caution">
    <text evidence="6">The sequence shown here is derived from an EMBL/GenBank/DDBJ whole genome shotgun (WGS) entry which is preliminary data.</text>
</comment>
<keyword evidence="9" id="KW-1185">Reference proteome</keyword>
<dbReference type="Pfam" id="PF06719">
    <property type="entry name" value="AraC_N"/>
    <property type="match status" value="1"/>
</dbReference>
<dbReference type="InterPro" id="IPR009057">
    <property type="entry name" value="Homeodomain-like_sf"/>
</dbReference>
<keyword evidence="2 6" id="KW-0238">DNA-binding</keyword>
<dbReference type="EMBL" id="RZGY01000004">
    <property type="protein sequence ID" value="RUQ81926.1"/>
    <property type="molecule type" value="Genomic_DNA"/>
</dbReference>
<evidence type="ECO:0000313" key="8">
    <source>
        <dbReference type="Proteomes" id="UP000241203"/>
    </source>
</evidence>
<dbReference type="RefSeq" id="WP_106562355.1">
    <property type="nucleotide sequence ID" value="NZ_PYAU01000001.1"/>
</dbReference>
<dbReference type="PROSITE" id="PS00041">
    <property type="entry name" value="HTH_ARAC_FAMILY_1"/>
    <property type="match status" value="1"/>
</dbReference>
<gene>
    <name evidence="6" type="ORF">CLV49_0784</name>
    <name evidence="7" type="ORF">ELQ93_16680</name>
</gene>
<dbReference type="InterPro" id="IPR009594">
    <property type="entry name" value="Tscrpt_reg_HTH_AraC_N"/>
</dbReference>
<dbReference type="PANTHER" id="PTHR43436:SF1">
    <property type="entry name" value="TRANSCRIPTIONAL REGULATORY PROTEIN"/>
    <property type="match status" value="1"/>
</dbReference>
<evidence type="ECO:0000259" key="5">
    <source>
        <dbReference type="PROSITE" id="PS01124"/>
    </source>
</evidence>
<dbReference type="OrthoDB" id="241790at2"/>
<dbReference type="SUPFAM" id="SSF46689">
    <property type="entry name" value="Homeodomain-like"/>
    <property type="match status" value="2"/>
</dbReference>
<dbReference type="EMBL" id="PYAU01000001">
    <property type="protein sequence ID" value="PSL37177.1"/>
    <property type="molecule type" value="Genomic_DNA"/>
</dbReference>
<dbReference type="AlphaFoldDB" id="A0A2P8GT91"/>
<evidence type="ECO:0000313" key="6">
    <source>
        <dbReference type="EMBL" id="PSL37177.1"/>
    </source>
</evidence>
<protein>
    <submittedName>
        <fullName evidence="7">AraC family transcriptional regulator</fullName>
    </submittedName>
    <submittedName>
        <fullName evidence="6">AraC-like DNA-binding protein</fullName>
    </submittedName>
</protein>
<dbReference type="InterPro" id="IPR018060">
    <property type="entry name" value="HTH_AraC"/>
</dbReference>
<evidence type="ECO:0000256" key="1">
    <source>
        <dbReference type="ARBA" id="ARBA00023015"/>
    </source>
</evidence>
<dbReference type="SMART" id="SM00342">
    <property type="entry name" value="HTH_ARAC"/>
    <property type="match status" value="1"/>
</dbReference>
<feature type="compositionally biased region" description="Basic and acidic residues" evidence="4">
    <location>
        <begin position="290"/>
        <end position="305"/>
    </location>
</feature>
<sequence>MSIDDLRTLVMRHAPGGISPTAIPGVLVSRMDESGSQDESTTGTVLAVVAQGTKRLSVGTTVHDYGAGQYLVASVDLPVSGRFMDASPDHPALGFGLELRPEVIAELMLSASAARFTRPARGESSPPAIAVGTVSPRLLDATVRMLRLLDHPDDIPVLAPMIEREILWLIMSGEQGATIRQLGLADSSLSRVRHVVRWMRDHFTESLRVDELADLARMSPSAFHRAFHAVTSMSPIQYQKSIRLQEARLRLLASPGDIGATAYAVGYESPSQFSREYRRQFGASPSEDVASLRDHSAADEKRSDSTRSLSTR</sequence>
<evidence type="ECO:0000313" key="9">
    <source>
        <dbReference type="Proteomes" id="UP000268291"/>
    </source>
</evidence>
<dbReference type="Proteomes" id="UP000268291">
    <property type="component" value="Unassembled WGS sequence"/>
</dbReference>
<dbReference type="GO" id="GO:0043565">
    <property type="term" value="F:sequence-specific DNA binding"/>
    <property type="evidence" value="ECO:0007669"/>
    <property type="project" value="InterPro"/>
</dbReference>
<dbReference type="GO" id="GO:0003700">
    <property type="term" value="F:DNA-binding transcription factor activity"/>
    <property type="evidence" value="ECO:0007669"/>
    <property type="project" value="InterPro"/>
</dbReference>
<reference evidence="7 9" key="2">
    <citation type="submission" date="2018-12" db="EMBL/GenBank/DDBJ databases">
        <authorList>
            <person name="hu s."/>
            <person name="Xu Y."/>
            <person name="Xu B."/>
            <person name="Li F."/>
        </authorList>
    </citation>
    <scope>NUCLEOTIDE SEQUENCE [LARGE SCALE GENOMIC DNA]</scope>
    <source>
        <strain evidence="7 9">KSW2-17</strain>
    </source>
</reference>
<dbReference type="PANTHER" id="PTHR43436">
    <property type="entry name" value="ARAC-FAMILY TRANSCRIPTIONAL REGULATOR"/>
    <property type="match status" value="1"/>
</dbReference>
<keyword evidence="3" id="KW-0804">Transcription</keyword>
<reference evidence="6 8" key="1">
    <citation type="submission" date="2018-03" db="EMBL/GenBank/DDBJ databases">
        <title>Genomic Encyclopedia of Archaeal and Bacterial Type Strains, Phase II (KMG-II): from individual species to whole genera.</title>
        <authorList>
            <person name="Goeker M."/>
        </authorList>
    </citation>
    <scope>NUCLEOTIDE SEQUENCE [LARGE SCALE GENOMIC DNA]</scope>
    <source>
        <strain evidence="6 8">DSM 21548</strain>
    </source>
</reference>
<proteinExistence type="predicted"/>